<feature type="binding site" evidence="30">
    <location>
        <position position="1640"/>
    </location>
    <ligand>
        <name>ADP</name>
        <dbReference type="ChEBI" id="CHEBI:456216"/>
    </ligand>
</feature>
<evidence type="ECO:0000259" key="35">
    <source>
        <dbReference type="PROSITE" id="PS51158"/>
    </source>
</evidence>
<dbReference type="Gene3D" id="3.20.200.10">
    <property type="entry name" value="MHCK/EF2 kinase"/>
    <property type="match status" value="1"/>
</dbReference>
<evidence type="ECO:0000256" key="34">
    <source>
        <dbReference type="SAM" id="Phobius"/>
    </source>
</evidence>
<keyword evidence="8" id="KW-0109">Calcium transport</keyword>
<comment type="catalytic activity">
    <reaction evidence="28">
        <text>L-seryl-[protein] + ATP = O-phospho-L-seryl-[protein] + ADP + H(+)</text>
        <dbReference type="Rhea" id="RHEA:17989"/>
        <dbReference type="Rhea" id="RHEA-COMP:9863"/>
        <dbReference type="Rhea" id="RHEA-COMP:11604"/>
        <dbReference type="ChEBI" id="CHEBI:15378"/>
        <dbReference type="ChEBI" id="CHEBI:29999"/>
        <dbReference type="ChEBI" id="CHEBI:30616"/>
        <dbReference type="ChEBI" id="CHEBI:83421"/>
        <dbReference type="ChEBI" id="CHEBI:456216"/>
        <dbReference type="EC" id="2.7.11.1"/>
    </reaction>
</comment>
<dbReference type="GO" id="GO:0004674">
    <property type="term" value="F:protein serine/threonine kinase activity"/>
    <property type="evidence" value="ECO:0007669"/>
    <property type="project" value="UniProtKB-KW"/>
</dbReference>
<feature type="binding site" evidence="30">
    <location>
        <position position="1785"/>
    </location>
    <ligand>
        <name>ADP</name>
        <dbReference type="ChEBI" id="CHEBI:456216"/>
    </ligand>
</feature>
<evidence type="ECO:0000256" key="31">
    <source>
        <dbReference type="PIRSR" id="PIRSR629601-3"/>
    </source>
</evidence>
<dbReference type="CDD" id="cd16971">
    <property type="entry name" value="Alpha_kinase_ChaK1_TRMP7"/>
    <property type="match status" value="1"/>
</dbReference>
<gene>
    <name evidence="36" type="primary">Trpm7</name>
    <name evidence="36" type="ORF">ATRCLA_R12125</name>
</gene>
<dbReference type="PANTHER" id="PTHR13800:SF8">
    <property type="entry name" value="TRANSIENT RECEPTOR POTENTIAL CATION CHANNEL SUBFAMILY M MEMBER 7"/>
    <property type="match status" value="1"/>
</dbReference>
<dbReference type="InterPro" id="IPR041491">
    <property type="entry name" value="TRPM_SLOG"/>
</dbReference>
<evidence type="ECO:0000313" key="37">
    <source>
        <dbReference type="Proteomes" id="UP000658642"/>
    </source>
</evidence>
<evidence type="ECO:0000256" key="26">
    <source>
        <dbReference type="ARBA" id="ARBA00036634"/>
    </source>
</evidence>
<keyword evidence="4" id="KW-0813">Transport</keyword>
<protein>
    <recommendedName>
        <fullName evidence="3">non-specific serine/threonine protein kinase</fullName>
        <ecNumber evidence="3">2.7.11.1</ecNumber>
    </recommendedName>
</protein>
<dbReference type="Pfam" id="PF00520">
    <property type="entry name" value="Ion_trans"/>
    <property type="match status" value="1"/>
</dbReference>
<feature type="compositionally biased region" description="Basic and acidic residues" evidence="33">
    <location>
        <begin position="560"/>
        <end position="573"/>
    </location>
</feature>
<evidence type="ECO:0000256" key="32">
    <source>
        <dbReference type="SAM" id="Coils"/>
    </source>
</evidence>
<evidence type="ECO:0000256" key="18">
    <source>
        <dbReference type="ARBA" id="ARBA00022989"/>
    </source>
</evidence>
<evidence type="ECO:0000256" key="28">
    <source>
        <dbReference type="ARBA" id="ARBA00048679"/>
    </source>
</evidence>
<evidence type="ECO:0000256" key="9">
    <source>
        <dbReference type="ARBA" id="ARBA00022673"/>
    </source>
</evidence>
<dbReference type="InterPro" id="IPR032415">
    <property type="entry name" value="TRPM_tetra"/>
</dbReference>
<evidence type="ECO:0000256" key="20">
    <source>
        <dbReference type="ARBA" id="ARBA00023136"/>
    </source>
</evidence>
<keyword evidence="32" id="KW-0175">Coiled coil</keyword>
<keyword evidence="19" id="KW-0406">Ion transport</keyword>
<feature type="region of interest" description="Disordered" evidence="33">
    <location>
        <begin position="1377"/>
        <end position="1398"/>
    </location>
</feature>
<feature type="transmembrane region" description="Helical" evidence="34">
    <location>
        <begin position="957"/>
        <end position="978"/>
    </location>
</feature>
<comment type="similarity">
    <text evidence="23">In the C-terminal section; belongs to the protein kinase superfamily. Alpha-type protein kinase family. ALPK subfamily.</text>
</comment>
<evidence type="ECO:0000256" key="12">
    <source>
        <dbReference type="ARBA" id="ARBA00022723"/>
    </source>
</evidence>
<dbReference type="PROSITE" id="PS51158">
    <property type="entry name" value="ALPHA_KINASE"/>
    <property type="match status" value="1"/>
</dbReference>
<dbReference type="FunFam" id="1.20.5.1010:FF:000002">
    <property type="entry name" value="Transient receptor potential cation channel subfamily M member 7"/>
    <property type="match status" value="1"/>
</dbReference>
<dbReference type="InterPro" id="IPR029601">
    <property type="entry name" value="TRPM7_a-kinase_dom"/>
</dbReference>
<comment type="catalytic activity">
    <reaction evidence="25">
        <text>Zn(2+)(in) = Zn(2+)(out)</text>
        <dbReference type="Rhea" id="RHEA:29351"/>
        <dbReference type="ChEBI" id="CHEBI:29105"/>
    </reaction>
</comment>
<evidence type="ECO:0000256" key="6">
    <source>
        <dbReference type="ARBA" id="ARBA00022527"/>
    </source>
</evidence>
<keyword evidence="18 34" id="KW-1133">Transmembrane helix</keyword>
<keyword evidence="20 34" id="KW-0472">Membrane</keyword>
<feature type="binding site" evidence="31">
    <location>
        <position position="1826"/>
    </location>
    <ligand>
        <name>Zn(2+)</name>
        <dbReference type="ChEBI" id="CHEBI:29105"/>
    </ligand>
</feature>
<evidence type="ECO:0000256" key="2">
    <source>
        <dbReference type="ARBA" id="ARBA00004651"/>
    </source>
</evidence>
<feature type="binding site" evidence="30">
    <location>
        <position position="1793"/>
    </location>
    <ligand>
        <name>ADP</name>
        <dbReference type="ChEBI" id="CHEBI:456216"/>
    </ligand>
</feature>
<keyword evidence="13 30" id="KW-0547">Nucleotide-binding</keyword>
<comment type="catalytic activity">
    <reaction evidence="27">
        <text>L-threonyl-[protein] + ATP = O-phospho-L-threonyl-[protein] + ADP + H(+)</text>
        <dbReference type="Rhea" id="RHEA:46608"/>
        <dbReference type="Rhea" id="RHEA-COMP:11060"/>
        <dbReference type="Rhea" id="RHEA-COMP:11605"/>
        <dbReference type="ChEBI" id="CHEBI:15378"/>
        <dbReference type="ChEBI" id="CHEBI:30013"/>
        <dbReference type="ChEBI" id="CHEBI:30616"/>
        <dbReference type="ChEBI" id="CHEBI:61977"/>
        <dbReference type="ChEBI" id="CHEBI:456216"/>
        <dbReference type="EC" id="2.7.11.1"/>
    </reaction>
</comment>
<evidence type="ECO:0000256" key="30">
    <source>
        <dbReference type="PIRSR" id="PIRSR629601-2"/>
    </source>
</evidence>
<evidence type="ECO:0000256" key="21">
    <source>
        <dbReference type="ARBA" id="ARBA00023242"/>
    </source>
</evidence>
<evidence type="ECO:0000256" key="11">
    <source>
        <dbReference type="ARBA" id="ARBA00022692"/>
    </source>
</evidence>
<dbReference type="GO" id="GO:0055080">
    <property type="term" value="P:monoatomic cation homeostasis"/>
    <property type="evidence" value="ECO:0007669"/>
    <property type="project" value="TreeGrafter"/>
</dbReference>
<reference evidence="36" key="1">
    <citation type="submission" date="2020-02" db="EMBL/GenBank/DDBJ databases">
        <title>Bird 10,000 Genomes (B10K) Project - Family phase.</title>
        <authorList>
            <person name="Zhang G."/>
        </authorList>
    </citation>
    <scope>NUCLEOTIDE SEQUENCE</scope>
    <source>
        <strain evidence="36">B10K-DU-029-61</strain>
        <tissue evidence="36">Blood</tissue>
    </source>
</reference>
<keyword evidence="17 30" id="KW-0067">ATP-binding</keyword>
<accession>A0A852P7V8</accession>
<keyword evidence="14" id="KW-0418">Kinase</keyword>
<feature type="transmembrane region" description="Helical" evidence="34">
    <location>
        <begin position="999"/>
        <end position="1018"/>
    </location>
</feature>
<feature type="transmembrane region" description="Helical" evidence="34">
    <location>
        <begin position="856"/>
        <end position="878"/>
    </location>
</feature>
<feature type="region of interest" description="Disordered" evidence="33">
    <location>
        <begin position="541"/>
        <end position="574"/>
    </location>
</feature>
<keyword evidence="12 31" id="KW-0479">Metal-binding</keyword>
<dbReference type="GO" id="GO:0005262">
    <property type="term" value="F:calcium channel activity"/>
    <property type="evidence" value="ECO:0007669"/>
    <property type="project" value="UniProtKB-KW"/>
</dbReference>
<comment type="catalytic activity">
    <reaction evidence="24">
        <text>Mg(2+)(in) = Mg(2+)(out)</text>
        <dbReference type="Rhea" id="RHEA:29827"/>
        <dbReference type="ChEBI" id="CHEBI:18420"/>
    </reaction>
</comment>
<evidence type="ECO:0000256" key="16">
    <source>
        <dbReference type="ARBA" id="ARBA00022837"/>
    </source>
</evidence>
<dbReference type="SMART" id="SM00811">
    <property type="entry name" value="Alpha_kinase"/>
    <property type="match status" value="1"/>
</dbReference>
<dbReference type="FunFam" id="3.20.200.10:FF:000001">
    <property type="entry name" value="Transient receptor potential cation channel, subfamily M, member 7"/>
    <property type="match status" value="1"/>
</dbReference>
<keyword evidence="22" id="KW-0407">Ion channel</keyword>
<evidence type="ECO:0000256" key="13">
    <source>
        <dbReference type="ARBA" id="ARBA00022741"/>
    </source>
</evidence>
<keyword evidence="6" id="KW-0723">Serine/threonine-protein kinase</keyword>
<evidence type="ECO:0000313" key="36">
    <source>
        <dbReference type="EMBL" id="NXY20443.1"/>
    </source>
</evidence>
<evidence type="ECO:0000256" key="17">
    <source>
        <dbReference type="ARBA" id="ARBA00022840"/>
    </source>
</evidence>
<dbReference type="Gene3D" id="1.20.5.1010">
    <property type="entry name" value="TRPM, tetramerisation domain"/>
    <property type="match status" value="1"/>
</dbReference>
<dbReference type="Pfam" id="PF18139">
    <property type="entry name" value="LSDAT_euk"/>
    <property type="match status" value="1"/>
</dbReference>
<dbReference type="InterPro" id="IPR050927">
    <property type="entry name" value="TRPM"/>
</dbReference>
<evidence type="ECO:0000256" key="33">
    <source>
        <dbReference type="SAM" id="MobiDB-lite"/>
    </source>
</evidence>
<dbReference type="SUPFAM" id="SSF56112">
    <property type="entry name" value="Protein kinase-like (PK-like)"/>
    <property type="match status" value="1"/>
</dbReference>
<evidence type="ECO:0000256" key="25">
    <source>
        <dbReference type="ARBA" id="ARBA00034634"/>
    </source>
</evidence>
<dbReference type="InterPro" id="IPR004166">
    <property type="entry name" value="a-kinase_dom"/>
</dbReference>
<dbReference type="EC" id="2.7.11.1" evidence="3"/>
<evidence type="ECO:0000256" key="15">
    <source>
        <dbReference type="ARBA" id="ARBA00022833"/>
    </source>
</evidence>
<keyword evidence="16" id="KW-0106">Calcium</keyword>
<dbReference type="Gene3D" id="3.30.200.20">
    <property type="entry name" value="Phosphorylase Kinase, domain 1"/>
    <property type="match status" value="1"/>
</dbReference>
<dbReference type="GO" id="GO:0051262">
    <property type="term" value="P:protein tetramerization"/>
    <property type="evidence" value="ECO:0007669"/>
    <property type="project" value="InterPro"/>
</dbReference>
<feature type="binding site" evidence="31">
    <location>
        <position position="1828"/>
    </location>
    <ligand>
        <name>Zn(2+)</name>
        <dbReference type="ChEBI" id="CHEBI:29105"/>
    </ligand>
</feature>
<keyword evidence="37" id="KW-1185">Reference proteome</keyword>
<evidence type="ECO:0000256" key="27">
    <source>
        <dbReference type="ARBA" id="ARBA00047899"/>
    </source>
</evidence>
<name>A0A852P7V8_9PASS</name>
<feature type="binding site" evidence="30">
    <location>
        <begin position="1810"/>
        <end position="1816"/>
    </location>
    <ligand>
        <name>ADP</name>
        <dbReference type="ChEBI" id="CHEBI:456216"/>
    </ligand>
</feature>
<dbReference type="GO" id="GO:0005886">
    <property type="term" value="C:plasma membrane"/>
    <property type="evidence" value="ECO:0007669"/>
    <property type="project" value="UniProtKB-SubCell"/>
</dbReference>
<comment type="catalytic activity">
    <reaction evidence="26">
        <text>Ca(2+)(in) = Ca(2+)(out)</text>
        <dbReference type="Rhea" id="RHEA:29671"/>
        <dbReference type="ChEBI" id="CHEBI:29108"/>
    </reaction>
</comment>
<evidence type="ECO:0000256" key="14">
    <source>
        <dbReference type="ARBA" id="ARBA00022777"/>
    </source>
</evidence>
<keyword evidence="21" id="KW-0539">Nucleus</keyword>
<feature type="coiled-coil region" evidence="32">
    <location>
        <begin position="1453"/>
        <end position="1480"/>
    </location>
</feature>
<feature type="active site" description="Proton acceptor" evidence="29">
    <location>
        <position position="1783"/>
    </location>
</feature>
<comment type="caution">
    <text evidence="36">The sequence shown here is derived from an EMBL/GenBank/DDBJ whole genome shotgun (WGS) entry which is preliminary data.</text>
</comment>
<feature type="binding site" evidence="31">
    <location>
        <position position="1769"/>
    </location>
    <ligand>
        <name>Zn(2+)</name>
        <dbReference type="ChEBI" id="CHEBI:29105"/>
    </ligand>
</feature>
<feature type="binding site" evidence="31">
    <location>
        <position position="1832"/>
    </location>
    <ligand>
        <name>Zn(2+)</name>
        <dbReference type="ChEBI" id="CHEBI:29105"/>
    </ligand>
</feature>
<evidence type="ECO:0000256" key="29">
    <source>
        <dbReference type="PIRSR" id="PIRSR629601-1"/>
    </source>
</evidence>
<feature type="transmembrane region" description="Helical" evidence="34">
    <location>
        <begin position="923"/>
        <end position="945"/>
    </location>
</feature>
<organism evidence="36 37">
    <name type="scientific">Atrichornis clamosus</name>
    <dbReference type="NCBI Taxonomy" id="449594"/>
    <lineage>
        <taxon>Eukaryota</taxon>
        <taxon>Metazoa</taxon>
        <taxon>Chordata</taxon>
        <taxon>Craniata</taxon>
        <taxon>Vertebrata</taxon>
        <taxon>Euteleostomi</taxon>
        <taxon>Archelosauria</taxon>
        <taxon>Archosauria</taxon>
        <taxon>Dinosauria</taxon>
        <taxon>Saurischia</taxon>
        <taxon>Theropoda</taxon>
        <taxon>Coelurosauria</taxon>
        <taxon>Aves</taxon>
        <taxon>Neognathae</taxon>
        <taxon>Neoaves</taxon>
        <taxon>Telluraves</taxon>
        <taxon>Australaves</taxon>
        <taxon>Passeriformes</taxon>
        <taxon>Menuridae</taxon>
        <taxon>Atrichornis</taxon>
    </lineage>
</organism>
<dbReference type="InterPro" id="IPR005821">
    <property type="entry name" value="Ion_trans_dom"/>
</dbReference>
<dbReference type="GO" id="GO:0046872">
    <property type="term" value="F:metal ion binding"/>
    <property type="evidence" value="ECO:0007669"/>
    <property type="project" value="UniProtKB-KW"/>
</dbReference>
<evidence type="ECO:0000256" key="5">
    <source>
        <dbReference type="ARBA" id="ARBA00022475"/>
    </source>
</evidence>
<feature type="binding site" evidence="30">
    <location>
        <position position="1736"/>
    </location>
    <ligand>
        <name>ADP</name>
        <dbReference type="ChEBI" id="CHEBI:456216"/>
    </ligand>
</feature>
<dbReference type="InterPro" id="IPR037162">
    <property type="entry name" value="TRPM_tetra_sf"/>
</dbReference>
<dbReference type="InterPro" id="IPR011009">
    <property type="entry name" value="Kinase-like_dom_sf"/>
</dbReference>
<feature type="non-terminal residue" evidence="36">
    <location>
        <position position="1"/>
    </location>
</feature>
<comment type="cofactor">
    <cofactor evidence="31">
        <name>Zn(2+)</name>
        <dbReference type="ChEBI" id="CHEBI:29105"/>
    </cofactor>
    <text evidence="31">Binds 1 zinc ion per subunit.</text>
</comment>
<evidence type="ECO:0000256" key="1">
    <source>
        <dbReference type="ARBA" id="ARBA00004123"/>
    </source>
</evidence>
<keyword evidence="7" id="KW-0597">Phosphoprotein</keyword>
<feature type="transmembrane region" description="Helical" evidence="34">
    <location>
        <begin position="1538"/>
        <end position="1558"/>
    </location>
</feature>
<evidence type="ECO:0000256" key="22">
    <source>
        <dbReference type="ARBA" id="ARBA00023303"/>
    </source>
</evidence>
<dbReference type="InterPro" id="IPR057366">
    <property type="entry name" value="TRPM-like"/>
</dbReference>
<dbReference type="Proteomes" id="UP000658642">
    <property type="component" value="Unassembled WGS sequence"/>
</dbReference>
<evidence type="ECO:0000256" key="7">
    <source>
        <dbReference type="ARBA" id="ARBA00022553"/>
    </source>
</evidence>
<feature type="transmembrane region" description="Helical" evidence="34">
    <location>
        <begin position="1082"/>
        <end position="1105"/>
    </location>
</feature>
<feature type="compositionally biased region" description="Low complexity" evidence="33">
    <location>
        <begin position="541"/>
        <end position="553"/>
    </location>
</feature>
<dbReference type="OrthoDB" id="301415at2759"/>
<evidence type="ECO:0000256" key="10">
    <source>
        <dbReference type="ARBA" id="ARBA00022679"/>
    </source>
</evidence>
<dbReference type="GO" id="GO:0005524">
    <property type="term" value="F:ATP binding"/>
    <property type="evidence" value="ECO:0007669"/>
    <property type="project" value="UniProtKB-KW"/>
</dbReference>
<evidence type="ECO:0000256" key="8">
    <source>
        <dbReference type="ARBA" id="ARBA00022568"/>
    </source>
</evidence>
<feature type="binding site" evidence="30">
    <location>
        <position position="1664"/>
    </location>
    <ligand>
        <name>ADP</name>
        <dbReference type="ChEBI" id="CHEBI:456216"/>
    </ligand>
</feature>
<evidence type="ECO:0000256" key="24">
    <source>
        <dbReference type="ARBA" id="ARBA00034269"/>
    </source>
</evidence>
<dbReference type="Pfam" id="PF02816">
    <property type="entry name" value="Alpha_kinase"/>
    <property type="match status" value="1"/>
</dbReference>
<comment type="subcellular location">
    <subcellularLocation>
        <location evidence="2">Cell membrane</location>
        <topology evidence="2">Multi-pass membrane protein</topology>
    </subcellularLocation>
    <subcellularLocation>
        <location evidence="1">Nucleus</location>
    </subcellularLocation>
</comment>
<evidence type="ECO:0000256" key="23">
    <source>
        <dbReference type="ARBA" id="ARBA00025760"/>
    </source>
</evidence>
<keyword evidence="9" id="KW-0107">Calcium channel</keyword>
<keyword evidence="5" id="KW-1003">Cell membrane</keyword>
<evidence type="ECO:0000256" key="19">
    <source>
        <dbReference type="ARBA" id="ARBA00023065"/>
    </source>
</evidence>
<dbReference type="FunFam" id="3.30.200.20:FF:000129">
    <property type="entry name" value="Transient receptor potential cation channel, subfamily M, member 7"/>
    <property type="match status" value="1"/>
</dbReference>
<feature type="domain" description="Alpha-type protein kinase" evidence="35">
    <location>
        <begin position="1610"/>
        <end position="1840"/>
    </location>
</feature>
<feature type="non-terminal residue" evidence="36">
    <location>
        <position position="1881"/>
    </location>
</feature>
<keyword evidence="15 31" id="KW-0862">Zinc</keyword>
<dbReference type="Pfam" id="PF16519">
    <property type="entry name" value="TRPM_tetra"/>
    <property type="match status" value="1"/>
</dbReference>
<evidence type="ECO:0000256" key="3">
    <source>
        <dbReference type="ARBA" id="ARBA00012513"/>
    </source>
</evidence>
<evidence type="ECO:0000256" key="4">
    <source>
        <dbReference type="ARBA" id="ARBA00022448"/>
    </source>
</evidence>
<keyword evidence="11 34" id="KW-0812">Transmembrane</keyword>
<keyword evidence="10" id="KW-0808">Transferase</keyword>
<dbReference type="Pfam" id="PF25508">
    <property type="entry name" value="TRPM2"/>
    <property type="match status" value="2"/>
</dbReference>
<dbReference type="EMBL" id="WBMZ01009530">
    <property type="protein sequence ID" value="NXY20443.1"/>
    <property type="molecule type" value="Genomic_DNA"/>
</dbReference>
<dbReference type="PANTHER" id="PTHR13800">
    <property type="entry name" value="TRANSIENT RECEPTOR POTENTIAL CATION CHANNEL, SUBFAMILY M, MEMBER 6"/>
    <property type="match status" value="1"/>
</dbReference>
<sequence>QSQKSWIENTFTKRECVYIIPSSKDPHRCLPGCQICQQLVRCCCGRLVRQHACFTASLAMKYSDVKLGENYNQEIEEWSVEKHTEQTSTDAYGVINFQGGSHSYRAKYVRLSYDTKPEAILQLMLKEWQMELPKLVISVHGGMQKFELHPRIKQLLGKGLIKAAVTTGAWIITGGVNTGVAKHVGDALREHASRSSRKICTIGIAPWGVIENRNDLVGRDVVAPYQTLLNPLSKLNVLNNLHSHFILVDDGTVGKYGAEVKLRRELEKTINLQRIHARIGQGVPVVALVFEGGPNVILTVLDFLQESPPVPVVVCEGTGRAADILAYVHKQTEEGGNVPEGAEPEIISTIKKTFNFGQSEAVHLFQTLLECMKKKELITVFHIGSDEHQDIDVAILTALLKGTNASAFDQLVLTLAWDRVDIAKNHVFVYGQQWLVGSLEQAMLDALVMDRVAFVKLLIENGVSMHKFLTIPRLEELYNTKQGPTNPTLFHLVRDVKQGNLPPGYKINLIDVGLVIEYLMGGTYRCTYTRKRFRAIYNSLSGNNRRSGRNPSNTTPQMCKSHESFGNRADKKEKMRHNHFIKTAQPYKPKIDTGAEEGKKKRTKDEIVDIDDPETRRFAYPLNELLLWAVLMKRQKMALFFWQHGEESMAKALVACKVYRSMAYEAKQSDLVDDTSEELKQYSNEFGQLAVELLEQSFRQDETMAMKLLTYELKNWSNSTCLKLAVSSRLRPFVAHTCTQMLLSDMWMGRLNMRKNSWYKVILSILLPPAILLLEYKTKAEMSHIPQSQDAHQMAMDDSENNFQTAADEIPMEVFKEVRILDSALEKHDMETPAKPKRLPITQKFYAFYHAPIVKFWFNTLAYLGFLMLYTFVVLVKMEELPSVQEWIVIAYIFTSAIEKIREIFMSEAGKINQKIKVWFSDYFNISDTVAIVTFFIGFALRFGAKGNFGENTYRENYVFVAGRITYCLNIIFWYVRLLDFLAVNQQAGPYVMMIGKMVANMFYIVVIMALVLLSFGVPRKAILYPDEAPSWTLARDIVFHPYWMIFGEVYAYEIDVCANNSDEKVAHLCGPGTWLTPFLQAVYLFVQYIIMVNLLIAFFNNVYLQVKAISNIVWKYQRYHFIMAYHEKPVLPPPLIILSHMASLFCCICKRRKTDKTSDGPKLFLTEEDQKKLHDFEELCVEMYFNEKDDKFHSGSEERIRVTFERVEQMCIQIKEVGDRVNYIKRSLQSLDSQIGHLQDLSALTVDTLKTLTAQKASEASKVHNEITRELSISKHLAQNLIEDGSLRSSVWKKHSIGNVFGSFPQGGLESNNALLCNISIRDEKEVQHKTIGQELAPVARREEKNFQEAGSSGSALFSNVVAPPELRQRIQVADISKSTSKSKKLGNSSNSMPHVTSPTAKFFVSTPSRPSCKSQLDSSAKHEETVFSKATEGDNNVEFGAFVGHRDSMDLQRFREAASKAKERSADIEEQQEDFKKAILEGIETTRLQGLQTDSGLRQSSSCGGFTDPLTAHSEQLYSKSRRSSSEDTQQVDSKAALLTYILGIFSFLISFSGIASPFKPIMDINYYYSAVERNNLMRLSQSIPFTPVPPRGEPVTVYRLEESSPSILNNSMSSWSQLGLCAKIEFLSKEEMGGGLRRALKVVCTWSEYDILKSGHLYIIKSFLPEVVNTWSSIYKEDTVLHLCLREIQQQRAAQKLTFAFNQMKPKSIPYSPRFLEVFLLYCHSAGQWFAVEECMTGEFRKYNNNNGDEIIPTNMLEEVMLAFSHWTYEYTRGELLVLDLQGVGENLTDPSVIKAGEKRSYDMVFGPANLGEDAIKNFRAKHHCNSCCRKLKLPDLKRNDYTPDKIIFPQDDAPELTIQPGSCTKESDPANSIRLML</sequence>
<dbReference type="GO" id="GO:0005634">
    <property type="term" value="C:nucleus"/>
    <property type="evidence" value="ECO:0007669"/>
    <property type="project" value="UniProtKB-SubCell"/>
</dbReference>
<proteinExistence type="inferred from homology"/>